<comment type="subunit">
    <text evidence="8">Component of the lipopolysaccharide transport and assembly complex. The LptBFG transporter is composed of two ATP-binding proteins (LptB) and two transmembrane proteins (LptF and LptG).</text>
</comment>
<dbReference type="InterPro" id="IPR030923">
    <property type="entry name" value="LptG"/>
</dbReference>
<proteinExistence type="inferred from homology"/>
<protein>
    <submittedName>
        <fullName evidence="10">LPS export ABC transporter permease LptG</fullName>
    </submittedName>
</protein>
<evidence type="ECO:0000313" key="10">
    <source>
        <dbReference type="EMBL" id="WEJ63164.1"/>
    </source>
</evidence>
<evidence type="ECO:0000256" key="9">
    <source>
        <dbReference type="SAM" id="Phobius"/>
    </source>
</evidence>
<dbReference type="Proteomes" id="UP001222275">
    <property type="component" value="Chromosome"/>
</dbReference>
<feature type="transmembrane region" description="Helical" evidence="9">
    <location>
        <begin position="98"/>
        <end position="121"/>
    </location>
</feature>
<evidence type="ECO:0000256" key="3">
    <source>
        <dbReference type="ARBA" id="ARBA00007725"/>
    </source>
</evidence>
<evidence type="ECO:0000313" key="11">
    <source>
        <dbReference type="Proteomes" id="UP001222275"/>
    </source>
</evidence>
<accession>A0ABY8CB27</accession>
<evidence type="ECO:0000256" key="6">
    <source>
        <dbReference type="ARBA" id="ARBA00022989"/>
    </source>
</evidence>
<dbReference type="InterPro" id="IPR005495">
    <property type="entry name" value="LptG/LptF_permease"/>
</dbReference>
<feature type="transmembrane region" description="Helical" evidence="9">
    <location>
        <begin position="7"/>
        <end position="30"/>
    </location>
</feature>
<keyword evidence="5 9" id="KW-0812">Transmembrane</keyword>
<keyword evidence="7 9" id="KW-0472">Membrane</keyword>
<feature type="transmembrane region" description="Helical" evidence="9">
    <location>
        <begin position="310"/>
        <end position="327"/>
    </location>
</feature>
<evidence type="ECO:0000256" key="7">
    <source>
        <dbReference type="ARBA" id="ARBA00023136"/>
    </source>
</evidence>
<feature type="transmembrane region" description="Helical" evidence="9">
    <location>
        <begin position="333"/>
        <end position="357"/>
    </location>
</feature>
<dbReference type="EMBL" id="CP102381">
    <property type="protein sequence ID" value="WEJ63164.1"/>
    <property type="molecule type" value="Genomic_DNA"/>
</dbReference>
<feature type="transmembrane region" description="Helical" evidence="9">
    <location>
        <begin position="58"/>
        <end position="77"/>
    </location>
</feature>
<reference evidence="10 11" key="1">
    <citation type="submission" date="2022-06" db="EMBL/GenBank/DDBJ databases">
        <title>Thiomicrohabdus sp. nov, an obligately chemolithoautotrophic, sulfur-oxidizing bacterium isolated from beach of Guanyin Mountain. Amoy.</title>
        <authorList>
            <person name="Zhu H."/>
        </authorList>
    </citation>
    <scope>NUCLEOTIDE SEQUENCE [LARGE SCALE GENOMIC DNA]</scope>
    <source>
        <strain evidence="10 11">XGS-01</strain>
    </source>
</reference>
<evidence type="ECO:0000256" key="2">
    <source>
        <dbReference type="ARBA" id="ARBA00004651"/>
    </source>
</evidence>
<sequence>MNRIERYLGGVVLSHSLLVMLVLMVIFSFFEFMNQVGKLTDSYTLGLGAFYTLLKVPVYSYEVFPIVLLIGTLMGLGSLANQSELTVLRVTGWSIKRILWAVLKTAFLMWLVMAIIGEFVAPKSEAYAKKMRAEALNQSFSIGSSNGLWVKDDYQYIHVGRVISSQDLRNIEIYDLKDGKVSGLIQAKQAHYDGVWTFKKVKYINLKAVQPSEQMPKYYDYATVHYDEMTRSFPLKPEDLTNLDIETRYLSGWDLYHYVEFLQENDLDASSYLLSFWRKVATPLVVLAMIAVVFPLIFGSMRQVSVGQRIFLGVLIGMGFHLINQLIGNVSVVYQLPIVLAAIAPSIALLLFSWYWLRRVD</sequence>
<comment type="subcellular location">
    <subcellularLocation>
        <location evidence="2">Cell membrane</location>
        <topology evidence="2">Multi-pass membrane protein</topology>
    </subcellularLocation>
</comment>
<evidence type="ECO:0000256" key="5">
    <source>
        <dbReference type="ARBA" id="ARBA00022692"/>
    </source>
</evidence>
<comment type="function">
    <text evidence="1">Part of the ABC transporter complex LptBFG involved in the translocation of lipopolysaccharide (LPS) from the inner membrane to the outer membrane.</text>
</comment>
<organism evidence="10 11">
    <name type="scientific">Thiomicrorhabdus lithotrophica</name>
    <dbReference type="NCBI Taxonomy" id="2949997"/>
    <lineage>
        <taxon>Bacteria</taxon>
        <taxon>Pseudomonadati</taxon>
        <taxon>Pseudomonadota</taxon>
        <taxon>Gammaproteobacteria</taxon>
        <taxon>Thiotrichales</taxon>
        <taxon>Piscirickettsiaceae</taxon>
        <taxon>Thiomicrorhabdus</taxon>
    </lineage>
</organism>
<evidence type="ECO:0000256" key="1">
    <source>
        <dbReference type="ARBA" id="ARBA00002265"/>
    </source>
</evidence>
<evidence type="ECO:0000256" key="8">
    <source>
        <dbReference type="ARBA" id="ARBA00026081"/>
    </source>
</evidence>
<dbReference type="RefSeq" id="WP_275595418.1">
    <property type="nucleotide sequence ID" value="NZ_CP102381.1"/>
</dbReference>
<dbReference type="NCBIfam" id="TIGR04408">
    <property type="entry name" value="LptG_lptG"/>
    <property type="match status" value="1"/>
</dbReference>
<evidence type="ECO:0000256" key="4">
    <source>
        <dbReference type="ARBA" id="ARBA00022475"/>
    </source>
</evidence>
<keyword evidence="11" id="KW-1185">Reference proteome</keyword>
<feature type="transmembrane region" description="Helical" evidence="9">
    <location>
        <begin position="280"/>
        <end position="298"/>
    </location>
</feature>
<dbReference type="PANTHER" id="PTHR33529">
    <property type="entry name" value="SLR0882 PROTEIN-RELATED"/>
    <property type="match status" value="1"/>
</dbReference>
<name>A0ABY8CB27_9GAMM</name>
<comment type="similarity">
    <text evidence="3">Belongs to the LptF/LptG family.</text>
</comment>
<keyword evidence="4" id="KW-1003">Cell membrane</keyword>
<dbReference type="Pfam" id="PF03739">
    <property type="entry name" value="LptF_LptG"/>
    <property type="match status" value="1"/>
</dbReference>
<keyword evidence="6 9" id="KW-1133">Transmembrane helix</keyword>
<dbReference type="PANTHER" id="PTHR33529:SF2">
    <property type="entry name" value="LIPOPOLYSACCHARIDE EXPORT SYSTEM PERMEASE PROTEIN LPTG"/>
    <property type="match status" value="1"/>
</dbReference>
<gene>
    <name evidence="10" type="primary">lptG</name>
    <name evidence="10" type="ORF">NR989_02625</name>
</gene>